<dbReference type="eggNOG" id="COG2071">
    <property type="taxonomic scope" value="Bacteria"/>
</dbReference>
<dbReference type="Proteomes" id="UP000002620">
    <property type="component" value="Chromosome"/>
</dbReference>
<reference evidence="1 2" key="1">
    <citation type="submission" date="2009-10" db="EMBL/GenBank/DDBJ databases">
        <title>Complete sequence of chromosome of Ammonifex degensii KC4.</title>
        <authorList>
            <consortium name="US DOE Joint Genome Institute"/>
            <person name="Kerfeld C."/>
            <person name="Goodner B."/>
            <person name="Huber H."/>
            <person name="Stetter K."/>
            <person name="Lucas S."/>
            <person name="Copeland A."/>
            <person name="Lapidus A."/>
            <person name="Glavina del Rio T."/>
            <person name="Dalin E."/>
            <person name="Tice H."/>
            <person name="Bruce D."/>
            <person name="Goodwin L."/>
            <person name="Pitluck S."/>
            <person name="Saunders E."/>
            <person name="Brettin T."/>
            <person name="Detter J.C."/>
            <person name="Han C."/>
            <person name="Larimer F."/>
            <person name="Land M."/>
            <person name="Hauser L."/>
            <person name="Kyrpides N."/>
            <person name="Ovchinnikova G."/>
            <person name="Richardson P."/>
        </authorList>
    </citation>
    <scope>NUCLEOTIDE SEQUENCE [LARGE SCALE GENOMIC DNA]</scope>
    <source>
        <strain evidence="2">DSM 10501 / KC4</strain>
    </source>
</reference>
<dbReference type="InterPro" id="IPR011697">
    <property type="entry name" value="Peptidase_C26"/>
</dbReference>
<sequence>MAVPIGITVGLDQDESRYLLPRAYAEAVSQAGGLPVLLPPLFPSELPAVLQLVRGIILSGGNDLNPAYFGEECLPATRRIDPERDAFELALARLALRRRVPLLGICRGMQVLNVAAGGSIYQDLSLGIPNPLKHFQEAPRWYASHWVELLPGSRLARIMGGITRLKTNSFHHQAVRQVAPGFKAVAWTSDGVVEAIEAEGETFALGVQFHPETMIHKEPIFLRLFVALVQAAGDAWRD</sequence>
<accession>C9RAN8</accession>
<dbReference type="EMBL" id="CP001785">
    <property type="protein sequence ID" value="ACX51315.1"/>
    <property type="molecule type" value="Genomic_DNA"/>
</dbReference>
<dbReference type="SUPFAM" id="SSF52317">
    <property type="entry name" value="Class I glutamine amidotransferase-like"/>
    <property type="match status" value="1"/>
</dbReference>
<dbReference type="HOGENOM" id="CLU_030756_2_0_9"/>
<proteinExistence type="predicted"/>
<dbReference type="GO" id="GO:0033969">
    <property type="term" value="F:gamma-glutamyl-gamma-aminobutyrate hydrolase activity"/>
    <property type="evidence" value="ECO:0007669"/>
    <property type="project" value="TreeGrafter"/>
</dbReference>
<protein>
    <submittedName>
        <fullName evidence="1">Peptidase C26</fullName>
    </submittedName>
</protein>
<dbReference type="InterPro" id="IPR044668">
    <property type="entry name" value="PuuD-like"/>
</dbReference>
<dbReference type="KEGG" id="adg:Adeg_0143"/>
<dbReference type="STRING" id="429009.Adeg_0143"/>
<evidence type="ECO:0000313" key="2">
    <source>
        <dbReference type="Proteomes" id="UP000002620"/>
    </source>
</evidence>
<dbReference type="PANTHER" id="PTHR43235:SF1">
    <property type="entry name" value="GLUTAMINE AMIDOTRANSFERASE PB2B2.05-RELATED"/>
    <property type="match status" value="1"/>
</dbReference>
<dbReference type="CDD" id="cd01745">
    <property type="entry name" value="GATase1_2"/>
    <property type="match status" value="1"/>
</dbReference>
<dbReference type="OrthoDB" id="9813383at2"/>
<dbReference type="Gene3D" id="3.40.50.880">
    <property type="match status" value="1"/>
</dbReference>
<dbReference type="InterPro" id="IPR029062">
    <property type="entry name" value="Class_I_gatase-like"/>
</dbReference>
<gene>
    <name evidence="1" type="ordered locus">Adeg_0143</name>
</gene>
<dbReference type="PANTHER" id="PTHR43235">
    <property type="entry name" value="GLUTAMINE AMIDOTRANSFERASE PB2B2.05-RELATED"/>
    <property type="match status" value="1"/>
</dbReference>
<keyword evidence="2" id="KW-1185">Reference proteome</keyword>
<dbReference type="GO" id="GO:0006598">
    <property type="term" value="P:polyamine catabolic process"/>
    <property type="evidence" value="ECO:0007669"/>
    <property type="project" value="TreeGrafter"/>
</dbReference>
<dbReference type="Pfam" id="PF07722">
    <property type="entry name" value="Peptidase_C26"/>
    <property type="match status" value="1"/>
</dbReference>
<evidence type="ECO:0000313" key="1">
    <source>
        <dbReference type="EMBL" id="ACX51315.1"/>
    </source>
</evidence>
<dbReference type="GO" id="GO:0005829">
    <property type="term" value="C:cytosol"/>
    <property type="evidence" value="ECO:0007669"/>
    <property type="project" value="TreeGrafter"/>
</dbReference>
<dbReference type="RefSeq" id="WP_015738193.1">
    <property type="nucleotide sequence ID" value="NC_013385.1"/>
</dbReference>
<organism evidence="1 2">
    <name type="scientific">Ammonifex degensii (strain DSM 10501 / KC4)</name>
    <dbReference type="NCBI Taxonomy" id="429009"/>
    <lineage>
        <taxon>Bacteria</taxon>
        <taxon>Bacillati</taxon>
        <taxon>Bacillota</taxon>
        <taxon>Clostridia</taxon>
        <taxon>Thermoanaerobacterales</taxon>
        <taxon>Thermoanaerobacteraceae</taxon>
        <taxon>Ammonifex</taxon>
    </lineage>
</organism>
<dbReference type="PROSITE" id="PS51273">
    <property type="entry name" value="GATASE_TYPE_1"/>
    <property type="match status" value="1"/>
</dbReference>
<dbReference type="AlphaFoldDB" id="C9RAN8"/>
<name>C9RAN8_AMMDK</name>